<accession>A0ABS5YQT8</accession>
<dbReference type="RefSeq" id="WP_215786952.1">
    <property type="nucleotide sequence ID" value="NZ_JAHKKG010000004.1"/>
</dbReference>
<feature type="compositionally biased region" description="Low complexity" evidence="1">
    <location>
        <begin position="34"/>
        <end position="52"/>
    </location>
</feature>
<organism evidence="2 3">
    <name type="scientific">Paractinoplanes bogorensis</name>
    <dbReference type="NCBI Taxonomy" id="1610840"/>
    <lineage>
        <taxon>Bacteria</taxon>
        <taxon>Bacillati</taxon>
        <taxon>Actinomycetota</taxon>
        <taxon>Actinomycetes</taxon>
        <taxon>Micromonosporales</taxon>
        <taxon>Micromonosporaceae</taxon>
        <taxon>Paractinoplanes</taxon>
    </lineage>
</organism>
<evidence type="ECO:0000313" key="2">
    <source>
        <dbReference type="EMBL" id="MBU2664380.1"/>
    </source>
</evidence>
<dbReference type="InterPro" id="IPR027417">
    <property type="entry name" value="P-loop_NTPase"/>
</dbReference>
<protein>
    <submittedName>
        <fullName evidence="2">Uncharacterized protein</fullName>
    </submittedName>
</protein>
<name>A0ABS5YQT8_9ACTN</name>
<feature type="region of interest" description="Disordered" evidence="1">
    <location>
        <begin position="1"/>
        <end position="58"/>
    </location>
</feature>
<evidence type="ECO:0000256" key="1">
    <source>
        <dbReference type="SAM" id="MobiDB-lite"/>
    </source>
</evidence>
<evidence type="ECO:0000313" key="3">
    <source>
        <dbReference type="Proteomes" id="UP001519654"/>
    </source>
</evidence>
<dbReference type="SUPFAM" id="SSF52540">
    <property type="entry name" value="P-loop containing nucleoside triphosphate hydrolases"/>
    <property type="match status" value="1"/>
</dbReference>
<keyword evidence="3" id="KW-1185">Reference proteome</keyword>
<sequence length="372" mass="40874">MSDPFDGTSDFDSAEQPMIVKRNEPDPVRPQQPALPTSAPRPRTAPAKPPSKFSGLDENPDQVAISLVGPTSGGKTTFLQAILKGEPDRDAYGTWRAIAPPKSPLVSHLITQSHANRFPVPTTEPSTEIWRIRGATATTWTRSKWGRTIEVPGGPVEFKLAILDPPGGEFLDPTAKGLTDQLVKADGLILLIDPVRMMAETRDEMKALLRDDEEIHPTFAFVDSLMRAMDYELAESGTGGMPQFLSVCVGKLDHPEVYRRADQLGLIDLDHGKQPTVPSGPAARALFENLCRYSVNPNDADLPGKLTAWFDNVSYHAASSIGFYLDPSGTFDPEDFVNVTTSDDVRTVRRAQPNQVWETLLDLWTSIKETRA</sequence>
<comment type="caution">
    <text evidence="2">The sequence shown here is derived from an EMBL/GenBank/DDBJ whole genome shotgun (WGS) entry which is preliminary data.</text>
</comment>
<dbReference type="Proteomes" id="UP001519654">
    <property type="component" value="Unassembled WGS sequence"/>
</dbReference>
<dbReference type="EMBL" id="JAHKKG010000004">
    <property type="protein sequence ID" value="MBU2664380.1"/>
    <property type="molecule type" value="Genomic_DNA"/>
</dbReference>
<dbReference type="Gene3D" id="3.40.50.300">
    <property type="entry name" value="P-loop containing nucleotide triphosphate hydrolases"/>
    <property type="match status" value="1"/>
</dbReference>
<proteinExistence type="predicted"/>
<gene>
    <name evidence="2" type="ORF">KOI35_12825</name>
</gene>
<reference evidence="2 3" key="1">
    <citation type="submission" date="2021-06" db="EMBL/GenBank/DDBJ databases">
        <title>Actinoplanes lichenicola sp. nov., and Actinoplanes ovalisporus sp. nov., isolated from lichen in Thailand.</title>
        <authorList>
            <person name="Saeng-In P."/>
            <person name="Kanchanasin P."/>
            <person name="Yuki M."/>
            <person name="Kudo T."/>
            <person name="Ohkuma M."/>
            <person name="Phongsopitanun W."/>
            <person name="Tanasupawat S."/>
        </authorList>
    </citation>
    <scope>NUCLEOTIDE SEQUENCE [LARGE SCALE GENOMIC DNA]</scope>
    <source>
        <strain evidence="2 3">NBRC 110975</strain>
    </source>
</reference>